<dbReference type="SMART" id="SM00360">
    <property type="entry name" value="RRM"/>
    <property type="match status" value="2"/>
</dbReference>
<dbReference type="InterPro" id="IPR034423">
    <property type="entry name" value="RBM19_RRM5"/>
</dbReference>
<feature type="compositionally biased region" description="Low complexity" evidence="3">
    <location>
        <begin position="130"/>
        <end position="139"/>
    </location>
</feature>
<feature type="compositionally biased region" description="Acidic residues" evidence="3">
    <location>
        <begin position="23"/>
        <end position="33"/>
    </location>
</feature>
<dbReference type="PANTHER" id="PTHR10352">
    <property type="entry name" value="EUKARYOTIC TRANSLATION INITIATION FACTOR 3 SUBUNIT G"/>
    <property type="match status" value="1"/>
</dbReference>
<dbReference type="InterPro" id="IPR035979">
    <property type="entry name" value="RBD_domain_sf"/>
</dbReference>
<sequence>METTEKSKDDKSKATDAEKDAENQEDEVDDSENAEGTTVFVKNLNFDTTEETLKEAFSKMGPLLTATIAKKKDPKKPGNLLSMGYGFVEYKKRSDALQAIKELQNSSLEDHTLELKMSHRKASDNVAQRKSASSKKQTSSKILVRNVPFEASKKELKELFGTFGEIKTLRLPQKMSGTGSHRGFAFVDFLTKQDAKRAFESLCSSTHLYGRRLVLEWAEDEDSVDALRKRTAEHFHGTPKTAKKKKDLLDDLLDTEMQE</sequence>
<evidence type="ECO:0000313" key="6">
    <source>
        <dbReference type="Proteomes" id="UP001163046"/>
    </source>
</evidence>
<dbReference type="FunFam" id="3.30.70.330:FF:000240">
    <property type="entry name" value="RNA binding motif protein 19"/>
    <property type="match status" value="1"/>
</dbReference>
<evidence type="ECO:0000313" key="5">
    <source>
        <dbReference type="EMBL" id="KAJ7333898.1"/>
    </source>
</evidence>
<dbReference type="FunFam" id="3.30.70.330:FF:000813">
    <property type="entry name" value="RNA binding motif protein 19"/>
    <property type="match status" value="1"/>
</dbReference>
<dbReference type="SUPFAM" id="SSF54928">
    <property type="entry name" value="RNA-binding domain, RBD"/>
    <property type="match status" value="2"/>
</dbReference>
<keyword evidence="6" id="KW-1185">Reference proteome</keyword>
<dbReference type="Gene3D" id="3.30.70.330">
    <property type="match status" value="2"/>
</dbReference>
<dbReference type="CDD" id="cd12571">
    <property type="entry name" value="RRM6_RBM19"/>
    <property type="match status" value="1"/>
</dbReference>
<evidence type="ECO:0000256" key="2">
    <source>
        <dbReference type="PROSITE-ProRule" id="PRU00176"/>
    </source>
</evidence>
<dbReference type="EMBL" id="MU827785">
    <property type="protein sequence ID" value="KAJ7333898.1"/>
    <property type="molecule type" value="Genomic_DNA"/>
</dbReference>
<keyword evidence="1 2" id="KW-0694">RNA-binding</keyword>
<dbReference type="InterPro" id="IPR000504">
    <property type="entry name" value="RRM_dom"/>
</dbReference>
<proteinExistence type="predicted"/>
<feature type="region of interest" description="Disordered" evidence="3">
    <location>
        <begin position="119"/>
        <end position="139"/>
    </location>
</feature>
<protein>
    <submittedName>
        <fullName evidence="5">RNA-binding protein 19</fullName>
    </submittedName>
</protein>
<dbReference type="PROSITE" id="PS50102">
    <property type="entry name" value="RRM"/>
    <property type="match status" value="2"/>
</dbReference>
<name>A0A9X0CF98_9CNID</name>
<evidence type="ECO:0000256" key="3">
    <source>
        <dbReference type="SAM" id="MobiDB-lite"/>
    </source>
</evidence>
<dbReference type="InterPro" id="IPR034421">
    <property type="entry name" value="RBM19_RRM6"/>
</dbReference>
<dbReference type="Pfam" id="PF00076">
    <property type="entry name" value="RRM_1"/>
    <property type="match status" value="2"/>
</dbReference>
<reference evidence="5" key="1">
    <citation type="submission" date="2023-01" db="EMBL/GenBank/DDBJ databases">
        <title>Genome assembly of the deep-sea coral Lophelia pertusa.</title>
        <authorList>
            <person name="Herrera S."/>
            <person name="Cordes E."/>
        </authorList>
    </citation>
    <scope>NUCLEOTIDE SEQUENCE</scope>
    <source>
        <strain evidence="5">USNM1676648</strain>
        <tissue evidence="5">Polyp</tissue>
    </source>
</reference>
<feature type="domain" description="RRM" evidence="4">
    <location>
        <begin position="140"/>
        <end position="220"/>
    </location>
</feature>
<evidence type="ECO:0000259" key="4">
    <source>
        <dbReference type="PROSITE" id="PS50102"/>
    </source>
</evidence>
<dbReference type="CDD" id="cd12318">
    <property type="entry name" value="RRM5_RBM19_like"/>
    <property type="match status" value="1"/>
</dbReference>
<dbReference type="GO" id="GO:0003723">
    <property type="term" value="F:RNA binding"/>
    <property type="evidence" value="ECO:0007669"/>
    <property type="project" value="UniProtKB-UniRule"/>
</dbReference>
<feature type="region of interest" description="Disordered" evidence="3">
    <location>
        <begin position="1"/>
        <end position="36"/>
    </location>
</feature>
<gene>
    <name evidence="5" type="primary">RBM19_3</name>
    <name evidence="5" type="ORF">OS493_015991</name>
</gene>
<accession>A0A9X0CF98</accession>
<dbReference type="Proteomes" id="UP001163046">
    <property type="component" value="Unassembled WGS sequence"/>
</dbReference>
<organism evidence="5 6">
    <name type="scientific">Desmophyllum pertusum</name>
    <dbReference type="NCBI Taxonomy" id="174260"/>
    <lineage>
        <taxon>Eukaryota</taxon>
        <taxon>Metazoa</taxon>
        <taxon>Cnidaria</taxon>
        <taxon>Anthozoa</taxon>
        <taxon>Hexacorallia</taxon>
        <taxon>Scleractinia</taxon>
        <taxon>Caryophylliina</taxon>
        <taxon>Caryophylliidae</taxon>
        <taxon>Desmophyllum</taxon>
    </lineage>
</organism>
<comment type="caution">
    <text evidence="5">The sequence shown here is derived from an EMBL/GenBank/DDBJ whole genome shotgun (WGS) entry which is preliminary data.</text>
</comment>
<evidence type="ECO:0000256" key="1">
    <source>
        <dbReference type="ARBA" id="ARBA00022884"/>
    </source>
</evidence>
<dbReference type="InterPro" id="IPR012677">
    <property type="entry name" value="Nucleotide-bd_a/b_plait_sf"/>
</dbReference>
<dbReference type="AlphaFoldDB" id="A0A9X0CF98"/>
<feature type="compositionally biased region" description="Basic and acidic residues" evidence="3">
    <location>
        <begin position="1"/>
        <end position="22"/>
    </location>
</feature>
<dbReference type="OrthoDB" id="439639at2759"/>
<feature type="domain" description="RRM" evidence="4">
    <location>
        <begin position="37"/>
        <end position="120"/>
    </location>
</feature>